<accession>N1WIV3</accession>
<dbReference type="RefSeq" id="WP_003443686.1">
    <property type="nucleotide sequence ID" value="NZ_APLF01000018.1"/>
</dbReference>
<reference evidence="1 2" key="1">
    <citation type="journal article" date="2014" name="Genome Biol. Evol.">
        <title>Extensive gene acquisition in the extremely psychrophilic bacterial species Psychroflexus torquis and the link to sea-ice ecosystem specialism.</title>
        <authorList>
            <person name="Feng S."/>
            <person name="Powell S.M."/>
            <person name="Wilson R."/>
            <person name="Bowman J.P."/>
        </authorList>
    </citation>
    <scope>NUCLEOTIDE SEQUENCE [LARGE SCALE GENOMIC DNA]</scope>
    <source>
        <strain evidence="1 2">ACAM 44</strain>
    </source>
</reference>
<keyword evidence="2" id="KW-1185">Reference proteome</keyword>
<dbReference type="STRING" id="1189619.pgond44_13402"/>
<gene>
    <name evidence="1" type="ORF">pgond44_13402</name>
</gene>
<organism evidence="1 2">
    <name type="scientific">Psychroflexus gondwanensis ACAM 44</name>
    <dbReference type="NCBI Taxonomy" id="1189619"/>
    <lineage>
        <taxon>Bacteria</taxon>
        <taxon>Pseudomonadati</taxon>
        <taxon>Bacteroidota</taxon>
        <taxon>Flavobacteriia</taxon>
        <taxon>Flavobacteriales</taxon>
        <taxon>Flavobacteriaceae</taxon>
        <taxon>Psychroflexus</taxon>
    </lineage>
</organism>
<comment type="caution">
    <text evidence="1">The sequence shown here is derived from an EMBL/GenBank/DDBJ whole genome shotgun (WGS) entry which is preliminary data.</text>
</comment>
<dbReference type="AlphaFoldDB" id="N1WIV3"/>
<sequence>MSTKYSYTITLLALLIFHGCKPKTELYLERGLDILSNVKEVEFNIYRDVVIEEIGVIRDQKEETKTLVFKLNDNIDKEDFGNNKVIGVTVWIVDKNNNERKENWDFKPELVEAKKHKYILKEIKVKEDRIKKMKIYAYQLIDGEKQLIGSTISLDKIYTYND</sequence>
<dbReference type="EMBL" id="APLF01000018">
    <property type="protein sequence ID" value="EMY80186.1"/>
    <property type="molecule type" value="Genomic_DNA"/>
</dbReference>
<proteinExistence type="predicted"/>
<evidence type="ECO:0000313" key="1">
    <source>
        <dbReference type="EMBL" id="EMY80186.1"/>
    </source>
</evidence>
<dbReference type="Proteomes" id="UP000012317">
    <property type="component" value="Unassembled WGS sequence"/>
</dbReference>
<evidence type="ECO:0000313" key="2">
    <source>
        <dbReference type="Proteomes" id="UP000012317"/>
    </source>
</evidence>
<protein>
    <submittedName>
        <fullName evidence="1">Uncharacterized protein</fullName>
    </submittedName>
</protein>
<name>N1WIV3_9FLAO</name>